<keyword evidence="15" id="KW-0560">Oxidoreductase</keyword>
<dbReference type="InterPro" id="IPR050369">
    <property type="entry name" value="RBOH/FRE"/>
</dbReference>
<dbReference type="InterPro" id="IPR037120">
    <property type="entry name" value="Haem_peroxidase_sf_animal"/>
</dbReference>
<dbReference type="Pfam" id="PF01794">
    <property type="entry name" value="Ferric_reduct"/>
    <property type="match status" value="1"/>
</dbReference>
<comment type="catalytic activity">
    <reaction evidence="18">
        <text>NADH + O2 + H(+) = H2O2 + NAD(+)</text>
        <dbReference type="Rhea" id="RHEA:11264"/>
        <dbReference type="ChEBI" id="CHEBI:15378"/>
        <dbReference type="ChEBI" id="CHEBI:15379"/>
        <dbReference type="ChEBI" id="CHEBI:16240"/>
        <dbReference type="ChEBI" id="CHEBI:57540"/>
        <dbReference type="ChEBI" id="CHEBI:57945"/>
        <dbReference type="EC" id="1.6.3.1"/>
    </reaction>
</comment>
<dbReference type="SUPFAM" id="SSF52343">
    <property type="entry name" value="Ferredoxin reductase-like, C-terminal NADP-linked domain"/>
    <property type="match status" value="1"/>
</dbReference>
<feature type="domain" description="FAD-binding FR-type" evidence="23">
    <location>
        <begin position="1152"/>
        <end position="1258"/>
    </location>
</feature>
<dbReference type="CDD" id="cd00051">
    <property type="entry name" value="EFh"/>
    <property type="match status" value="2"/>
</dbReference>
<reference evidence="24 25" key="1">
    <citation type="submission" date="2024-08" db="EMBL/GenBank/DDBJ databases">
        <title>The draft genome of Apodemus speciosus.</title>
        <authorList>
            <person name="Nabeshima K."/>
            <person name="Suzuki S."/>
            <person name="Onuma M."/>
        </authorList>
    </citation>
    <scope>NUCLEOTIDE SEQUENCE [LARGE SCALE GENOMIC DNA]</scope>
    <source>
        <strain evidence="24">IB14-021</strain>
    </source>
</reference>
<keyword evidence="17" id="KW-0376">Hydrogen peroxide</keyword>
<protein>
    <recommendedName>
        <fullName evidence="5">NAD(P)H oxidase (H2O2-forming)</fullName>
        <ecNumber evidence="5">1.6.3.1</ecNumber>
    </recommendedName>
</protein>
<dbReference type="PROSITE" id="PS50292">
    <property type="entry name" value="PEROXIDASE_3"/>
    <property type="match status" value="1"/>
</dbReference>
<feature type="transmembrane region" description="Helical" evidence="21">
    <location>
        <begin position="962"/>
        <end position="984"/>
    </location>
</feature>
<sequence length="1433" mass="162392">MRLLRAKQGWPRSTTAQCWGSSLGYHVLSDLVSVETPGCPAEFLNIYIPPGDPVFDPDEHGNVVLPFQRSRWDHSTGQSPSNPRDQSNQVTGWLDGSAIYGSSHSWSDTLRSFSGGQLASGSDPAFPRDTQSSLLMWMAPDPATGRGGPQGLYGSLRGPAREQGALSAGTGLVVVSYHNLCARKLAQEHPDWGDEELFQHARKRVIATYQNIALYQWLPSFLQKTPPEYSGYHPYMDPSISPEFVVASEQFLSTMVPPGVYMRNSSCHFRRFPMDGSDSSPAIRLCNSYWIRENPNLKTAQDVDQLLLGMASQISELEDRIVIEDLRDYWPGPERFSRTDYVASSIQRGRDMGLPSYSQALLALGLEPPKNWSALNPQVDPQVLEATAALYNQDLSRLELLLGGLLESYGDPGPLFSNIILDQFVRLRDGDRYWFENTRNGLFSEEEIAEIRNTTLRDVLVAVSNVDPSALQPDVFLWQEGAPCPQPQQLTTEGLPQCVPVTVIDYFEGSAAGYGVTLLAICCFPLVSLIVAGVVAHFRKRERKMLLKKGKESLKKQTASDGVPAMEWPGPKEKSYLVTLQLLPDRSLKVLDKRLTVLRTIQLQPPQQVNLILSSNRGRRTLLLKIPKEYDLVLMFNSEEDRGTFVQLLQDLCVCNTPGLRIAEMDEKELLRKAVTKQQREGILEIFFRQLFAQVLDINQADAGTLPLDSSQQVREALTCELSRAEFADSLGLKPQDMFVESMFCLADKDGNGYISFREFLDILVVFMKGSPEDKSRLMFTMYDLDGNGFLSKDEFFTMMRSFIEISNNCLSKAQLAEVVESMFRESGFQDKEELTWEDFHFMLRDYDKDLRFTQLCVRGGAGGTKDIFRQSSPCRVSFITRTPGNRVTGPSPQLYTEALPEKMQRGFLAQKLKQFNRFVENYRRHIVCVTIFSAICIGLFADRAYYYGFASPPTDIEETTYVGIILSRGTAASVSFMFSYILLTMCRNLITFLRETFLNRYIPFDAAVDFHRWIAMAAVVLAILHSVGHAVNVYIFSVSPLSLMACVFPQVFVNDGSKLPPKYYWWFFETVPGMTGVLLLLVLAIMYVFASHHFRRHSFRGFWLTHHLYIVLYALLIIHGSYALIQLPSFHIYFLVPAIIYGGDKLVSLSRKKVEISVVKAELLPSGVTHLQFQRPKTFEYKSGQWVRIACLSLGTNEYHPFTLTSAPHEDTLSLHIRAVGPWTTRLREIYSPPAGGTCARYPKLYLDGPFGEGHQEWHKFEVSVLVGGGIGVTPFASILKDLVFKSSVGTQMLCKKIYFIWVTRTQRQFEWLADIIREVEENDRQDLVSVHIYITQLAEKFDLRTTMLYICERHFQKALNRSLFTGLRSVTHFGRPPFELFFNSLQEVHPQVHKIGVFSCGPPGMTKNVEKSCQLINRQDRAHFVHHYENF</sequence>
<dbReference type="Gene3D" id="1.10.238.10">
    <property type="entry name" value="EF-hand"/>
    <property type="match status" value="1"/>
</dbReference>
<keyword evidence="11" id="KW-0274">FAD</keyword>
<dbReference type="EC" id="1.6.3.1" evidence="5"/>
<dbReference type="InterPro" id="IPR013130">
    <property type="entry name" value="Fe3_Rdtase_TM_dom"/>
</dbReference>
<dbReference type="SUPFAM" id="SSF47473">
    <property type="entry name" value="EF-hand"/>
    <property type="match status" value="1"/>
</dbReference>
<dbReference type="InterPro" id="IPR010255">
    <property type="entry name" value="Haem_peroxidase_sf"/>
</dbReference>
<proteinExistence type="inferred from homology"/>
<dbReference type="Pfam" id="PF08030">
    <property type="entry name" value="NAD_binding_6"/>
    <property type="match status" value="1"/>
</dbReference>
<evidence type="ECO:0000256" key="3">
    <source>
        <dbReference type="ARBA" id="ARBA00005197"/>
    </source>
</evidence>
<feature type="transmembrane region" description="Helical" evidence="21">
    <location>
        <begin position="1064"/>
        <end position="1091"/>
    </location>
</feature>
<gene>
    <name evidence="24" type="ORF">APTSU1_000203900</name>
</gene>
<comment type="similarity">
    <text evidence="4">In the N-terminal section; belongs to the peroxidase family.</text>
</comment>
<feature type="domain" description="EF-hand" evidence="22">
    <location>
        <begin position="771"/>
        <end position="806"/>
    </location>
</feature>
<feature type="transmembrane region" description="Helical" evidence="21">
    <location>
        <begin position="512"/>
        <end position="538"/>
    </location>
</feature>
<comment type="caution">
    <text evidence="24">The sequence shown here is derived from an EMBL/GenBank/DDBJ whole genome shotgun (WGS) entry which is preliminary data.</text>
</comment>
<dbReference type="InterPro" id="IPR019791">
    <property type="entry name" value="Haem_peroxidase_animal"/>
</dbReference>
<dbReference type="Pfam" id="PF08022">
    <property type="entry name" value="FAD_binding_8"/>
    <property type="match status" value="1"/>
</dbReference>
<feature type="compositionally biased region" description="Polar residues" evidence="20">
    <location>
        <begin position="75"/>
        <end position="91"/>
    </location>
</feature>
<evidence type="ECO:0000256" key="8">
    <source>
        <dbReference type="ARBA" id="ARBA00022692"/>
    </source>
</evidence>
<organism evidence="24 25">
    <name type="scientific">Apodemus speciosus</name>
    <name type="common">Large Japanese field mouse</name>
    <dbReference type="NCBI Taxonomy" id="105296"/>
    <lineage>
        <taxon>Eukaryota</taxon>
        <taxon>Metazoa</taxon>
        <taxon>Chordata</taxon>
        <taxon>Craniata</taxon>
        <taxon>Vertebrata</taxon>
        <taxon>Euteleostomi</taxon>
        <taxon>Mammalia</taxon>
        <taxon>Eutheria</taxon>
        <taxon>Euarchontoglires</taxon>
        <taxon>Glires</taxon>
        <taxon>Rodentia</taxon>
        <taxon>Myomorpha</taxon>
        <taxon>Muroidea</taxon>
        <taxon>Muridae</taxon>
        <taxon>Murinae</taxon>
        <taxon>Apodemus</taxon>
    </lineage>
</organism>
<dbReference type="InterPro" id="IPR013121">
    <property type="entry name" value="Fe_red_NAD-bd_6"/>
</dbReference>
<evidence type="ECO:0000313" key="25">
    <source>
        <dbReference type="Proteomes" id="UP001623349"/>
    </source>
</evidence>
<evidence type="ECO:0000256" key="15">
    <source>
        <dbReference type="ARBA" id="ARBA00023002"/>
    </source>
</evidence>
<dbReference type="PANTHER" id="PTHR11972">
    <property type="entry name" value="NADPH OXIDASE"/>
    <property type="match status" value="1"/>
</dbReference>
<dbReference type="Gene3D" id="3.40.50.80">
    <property type="entry name" value="Nucleotide-binding domain of ferredoxin-NADP reductase (FNR) module"/>
    <property type="match status" value="1"/>
</dbReference>
<evidence type="ECO:0000256" key="4">
    <source>
        <dbReference type="ARBA" id="ARBA00005644"/>
    </source>
</evidence>
<evidence type="ECO:0000259" key="22">
    <source>
        <dbReference type="PROSITE" id="PS50222"/>
    </source>
</evidence>
<comment type="function">
    <text evidence="1">Generates hydrogen peroxide which is required for the activity of thyroid peroxidase/TPO and lactoperoxidase/LPO. Plays a role in thyroid hormones synthesis and lactoperoxidase-mediated antimicrobial defense at the surface of mucosa. May have its own peroxidase activity through its N-terminal peroxidase-like domain.</text>
</comment>
<evidence type="ECO:0000256" key="7">
    <source>
        <dbReference type="ARBA" id="ARBA00022630"/>
    </source>
</evidence>
<evidence type="ECO:0000256" key="13">
    <source>
        <dbReference type="ARBA" id="ARBA00022857"/>
    </source>
</evidence>
<dbReference type="Pfam" id="PF03098">
    <property type="entry name" value="An_peroxidase"/>
    <property type="match status" value="1"/>
</dbReference>
<evidence type="ECO:0000259" key="23">
    <source>
        <dbReference type="PROSITE" id="PS51384"/>
    </source>
</evidence>
<dbReference type="Gene3D" id="1.10.640.10">
    <property type="entry name" value="Haem peroxidase domain superfamily, animal type"/>
    <property type="match status" value="1"/>
</dbReference>
<keyword evidence="6" id="KW-0893">Thyroid hormones biosynthesis</keyword>
<keyword evidence="7" id="KW-0285">Flavoprotein</keyword>
<evidence type="ECO:0000256" key="18">
    <source>
        <dbReference type="ARBA" id="ARBA00047455"/>
    </source>
</evidence>
<dbReference type="Proteomes" id="UP001623349">
    <property type="component" value="Unassembled WGS sequence"/>
</dbReference>
<evidence type="ECO:0000256" key="5">
    <source>
        <dbReference type="ARBA" id="ARBA00012698"/>
    </source>
</evidence>
<dbReference type="SUPFAM" id="SSF48113">
    <property type="entry name" value="Heme-dependent peroxidases"/>
    <property type="match status" value="1"/>
</dbReference>
<name>A0ABQ0EIH5_APOSI</name>
<dbReference type="PROSITE" id="PS51384">
    <property type="entry name" value="FAD_FR"/>
    <property type="match status" value="1"/>
</dbReference>
<dbReference type="PANTHER" id="PTHR11972:SF67">
    <property type="entry name" value="DUAL OXIDASE 2"/>
    <property type="match status" value="1"/>
</dbReference>
<dbReference type="CDD" id="cd06186">
    <property type="entry name" value="NOX_Duox_like_FAD_NADP"/>
    <property type="match status" value="1"/>
</dbReference>
<feature type="region of interest" description="Disordered" evidence="20">
    <location>
        <begin position="71"/>
        <end position="92"/>
    </location>
</feature>
<dbReference type="InterPro" id="IPR002048">
    <property type="entry name" value="EF_hand_dom"/>
</dbReference>
<keyword evidence="10" id="KW-0677">Repeat</keyword>
<keyword evidence="25" id="KW-1185">Reference proteome</keyword>
<keyword evidence="16 21" id="KW-0472">Membrane</keyword>
<evidence type="ECO:0000256" key="19">
    <source>
        <dbReference type="ARBA" id="ARBA00048762"/>
    </source>
</evidence>
<dbReference type="PROSITE" id="PS50222">
    <property type="entry name" value="EF_HAND_2"/>
    <property type="match status" value="2"/>
</dbReference>
<dbReference type="EMBL" id="BAAFST010000002">
    <property type="protein sequence ID" value="GAB1286809.1"/>
    <property type="molecule type" value="Genomic_DNA"/>
</dbReference>
<dbReference type="InterPro" id="IPR017938">
    <property type="entry name" value="Riboflavin_synthase-like_b-brl"/>
</dbReference>
<feature type="domain" description="EF-hand" evidence="22">
    <location>
        <begin position="735"/>
        <end position="770"/>
    </location>
</feature>
<comment type="catalytic activity">
    <reaction evidence="19">
        <text>NADPH + O2 + H(+) = H2O2 + NADP(+)</text>
        <dbReference type="Rhea" id="RHEA:11260"/>
        <dbReference type="ChEBI" id="CHEBI:15378"/>
        <dbReference type="ChEBI" id="CHEBI:15379"/>
        <dbReference type="ChEBI" id="CHEBI:16240"/>
        <dbReference type="ChEBI" id="CHEBI:57783"/>
        <dbReference type="ChEBI" id="CHEBI:58349"/>
        <dbReference type="EC" id="1.6.3.1"/>
    </reaction>
</comment>
<dbReference type="InterPro" id="IPR013112">
    <property type="entry name" value="FAD-bd_8"/>
</dbReference>
<dbReference type="InterPro" id="IPR039261">
    <property type="entry name" value="FNR_nucleotide-bd"/>
</dbReference>
<evidence type="ECO:0000256" key="14">
    <source>
        <dbReference type="ARBA" id="ARBA00022989"/>
    </source>
</evidence>
<evidence type="ECO:0000256" key="1">
    <source>
        <dbReference type="ARBA" id="ARBA00003796"/>
    </source>
</evidence>
<dbReference type="Gene3D" id="2.40.30.10">
    <property type="entry name" value="Translation factors"/>
    <property type="match status" value="1"/>
</dbReference>
<keyword evidence="13" id="KW-0521">NADP</keyword>
<dbReference type="Pfam" id="PF00036">
    <property type="entry name" value="EF-hand_1"/>
    <property type="match status" value="2"/>
</dbReference>
<keyword evidence="17" id="KW-0575">Peroxidase</keyword>
<evidence type="ECO:0000313" key="24">
    <source>
        <dbReference type="EMBL" id="GAB1286809.1"/>
    </source>
</evidence>
<dbReference type="SUPFAM" id="SSF63380">
    <property type="entry name" value="Riboflavin synthase domain-like"/>
    <property type="match status" value="1"/>
</dbReference>
<evidence type="ECO:0000256" key="17">
    <source>
        <dbReference type="ARBA" id="ARBA00023324"/>
    </source>
</evidence>
<dbReference type="SMART" id="SM00054">
    <property type="entry name" value="EFh"/>
    <property type="match status" value="2"/>
</dbReference>
<dbReference type="InterPro" id="IPR011992">
    <property type="entry name" value="EF-hand-dom_pair"/>
</dbReference>
<dbReference type="SFLD" id="SFLDG01169">
    <property type="entry name" value="NADPH_oxidase_subgroup_(NOX)"/>
    <property type="match status" value="1"/>
</dbReference>
<evidence type="ECO:0000256" key="12">
    <source>
        <dbReference type="ARBA" id="ARBA00022837"/>
    </source>
</evidence>
<dbReference type="SFLD" id="SFLDG01168">
    <property type="entry name" value="Ferric_reductase_subgroup_(FRE"/>
    <property type="match status" value="1"/>
</dbReference>
<evidence type="ECO:0000256" key="20">
    <source>
        <dbReference type="SAM" id="MobiDB-lite"/>
    </source>
</evidence>
<dbReference type="SFLD" id="SFLDS00052">
    <property type="entry name" value="Ferric_Reductase_Domain"/>
    <property type="match status" value="1"/>
</dbReference>
<dbReference type="InterPro" id="IPR017927">
    <property type="entry name" value="FAD-bd_FR_type"/>
</dbReference>
<evidence type="ECO:0000256" key="10">
    <source>
        <dbReference type="ARBA" id="ARBA00022737"/>
    </source>
</evidence>
<evidence type="ECO:0000256" key="11">
    <source>
        <dbReference type="ARBA" id="ARBA00022827"/>
    </source>
</evidence>
<comment type="pathway">
    <text evidence="3">Hormone biosynthesis; thyroid hormone biosynthesis.</text>
</comment>
<keyword evidence="8 21" id="KW-0812">Transmembrane</keyword>
<keyword evidence="12" id="KW-0106">Calcium</keyword>
<evidence type="ECO:0000256" key="6">
    <source>
        <dbReference type="ARBA" id="ARBA00022534"/>
    </source>
</evidence>
<comment type="subcellular location">
    <subcellularLocation>
        <location evidence="2">Apical cell membrane</location>
        <topology evidence="2">Multi-pass membrane protein</topology>
    </subcellularLocation>
</comment>
<evidence type="ECO:0000256" key="21">
    <source>
        <dbReference type="SAM" id="Phobius"/>
    </source>
</evidence>
<feature type="transmembrane region" description="Helical" evidence="21">
    <location>
        <begin position="923"/>
        <end position="942"/>
    </location>
</feature>
<keyword evidence="14 21" id="KW-1133">Transmembrane helix</keyword>
<accession>A0ABQ0EIH5</accession>
<keyword evidence="9" id="KW-0479">Metal-binding</keyword>
<dbReference type="PROSITE" id="PS00018">
    <property type="entry name" value="EF_HAND_1"/>
    <property type="match status" value="2"/>
</dbReference>
<evidence type="ECO:0000256" key="9">
    <source>
        <dbReference type="ARBA" id="ARBA00022723"/>
    </source>
</evidence>
<dbReference type="InterPro" id="IPR018247">
    <property type="entry name" value="EF_Hand_1_Ca_BS"/>
</dbReference>
<evidence type="ECO:0000256" key="16">
    <source>
        <dbReference type="ARBA" id="ARBA00023136"/>
    </source>
</evidence>
<feature type="transmembrane region" description="Helical" evidence="21">
    <location>
        <begin position="1103"/>
        <end position="1125"/>
    </location>
</feature>
<evidence type="ECO:0000256" key="2">
    <source>
        <dbReference type="ARBA" id="ARBA00004424"/>
    </source>
</evidence>